<sequence>MKIGRSITSAIAAHRIEAAAHALSVITIDADKNWQGKSITNFKDLDLITAGY</sequence>
<reference evidence="1" key="1">
    <citation type="journal article" date="2014" name="Front. Microbiol.">
        <title>High frequency of phylogenetically diverse reductive dehalogenase-homologous genes in deep subseafloor sedimentary metagenomes.</title>
        <authorList>
            <person name="Kawai M."/>
            <person name="Futagami T."/>
            <person name="Toyoda A."/>
            <person name="Takaki Y."/>
            <person name="Nishi S."/>
            <person name="Hori S."/>
            <person name="Arai W."/>
            <person name="Tsubouchi T."/>
            <person name="Morono Y."/>
            <person name="Uchiyama I."/>
            <person name="Ito T."/>
            <person name="Fujiyama A."/>
            <person name="Inagaki F."/>
            <person name="Takami H."/>
        </authorList>
    </citation>
    <scope>NUCLEOTIDE SEQUENCE</scope>
    <source>
        <strain evidence="1">Expedition CK06-06</strain>
    </source>
</reference>
<accession>X1SH38</accession>
<organism evidence="1">
    <name type="scientific">marine sediment metagenome</name>
    <dbReference type="NCBI Taxonomy" id="412755"/>
    <lineage>
        <taxon>unclassified sequences</taxon>
        <taxon>metagenomes</taxon>
        <taxon>ecological metagenomes</taxon>
    </lineage>
</organism>
<feature type="non-terminal residue" evidence="1">
    <location>
        <position position="52"/>
    </location>
</feature>
<gene>
    <name evidence="1" type="ORF">S12H4_38457</name>
</gene>
<evidence type="ECO:0000313" key="1">
    <source>
        <dbReference type="EMBL" id="GAI92342.1"/>
    </source>
</evidence>
<proteinExistence type="predicted"/>
<dbReference type="EMBL" id="BARW01023147">
    <property type="protein sequence ID" value="GAI92342.1"/>
    <property type="molecule type" value="Genomic_DNA"/>
</dbReference>
<protein>
    <submittedName>
        <fullName evidence="1">Uncharacterized protein</fullName>
    </submittedName>
</protein>
<dbReference type="AlphaFoldDB" id="X1SH38"/>
<name>X1SH38_9ZZZZ</name>
<comment type="caution">
    <text evidence="1">The sequence shown here is derived from an EMBL/GenBank/DDBJ whole genome shotgun (WGS) entry which is preliminary data.</text>
</comment>